<reference evidence="3" key="1">
    <citation type="submission" date="2015-07" db="EMBL/GenBank/DDBJ databases">
        <title>Annotation of Plasmodium falciparum RAJ116.</title>
        <authorList>
            <consortium name="The Broad Institute Genome Sequencing Platform"/>
            <person name="Volkman S.K."/>
            <person name="Neafsey D.E."/>
            <person name="Dash A.P."/>
            <person name="Chitnis C.E."/>
            <person name="Hartl D.L."/>
            <person name="Young S.K."/>
            <person name="Zeng Q."/>
            <person name="Koehrsen M."/>
            <person name="Alvarado L."/>
            <person name="Berlin A."/>
            <person name="Borenstein D."/>
            <person name="Chapman S.B."/>
            <person name="Chen Z."/>
            <person name="Engels R."/>
            <person name="Freedman E."/>
            <person name="Gellesch M."/>
            <person name="Goldberg J."/>
            <person name="Griggs A."/>
            <person name="Gujja S."/>
            <person name="Heilman E.R."/>
            <person name="Heiman D.I."/>
            <person name="Howarth C."/>
            <person name="Jen D."/>
            <person name="Larson L."/>
            <person name="Mehta T."/>
            <person name="Neiman D."/>
            <person name="Park D."/>
            <person name="Pearson M."/>
            <person name="Roberts A."/>
            <person name="Saif S."/>
            <person name="Shea T."/>
            <person name="Shenoy N."/>
            <person name="Sisk P."/>
            <person name="Stolte C."/>
            <person name="Sykes S."/>
            <person name="Walk T."/>
            <person name="White J."/>
            <person name="Yandava C."/>
            <person name="Haas B."/>
            <person name="Henn M.R."/>
            <person name="Nusbaum C."/>
            <person name="Birren B."/>
        </authorList>
    </citation>
    <scope>NUCLEOTIDE SEQUENCE [LARGE SCALE GENOMIC DNA]</scope>
    <source>
        <strain evidence="3">RAJ116</strain>
    </source>
</reference>
<feature type="region of interest" description="Disordered" evidence="1">
    <location>
        <begin position="361"/>
        <end position="426"/>
    </location>
</feature>
<evidence type="ECO:0000313" key="2">
    <source>
        <dbReference type="EMBL" id="KNC36795.1"/>
    </source>
</evidence>
<feature type="compositionally biased region" description="Basic and acidic residues" evidence="1">
    <location>
        <begin position="386"/>
        <end position="402"/>
    </location>
</feature>
<name>A0A0L0CWH3_PLAFA</name>
<feature type="compositionally biased region" description="Basic and acidic residues" evidence="1">
    <location>
        <begin position="363"/>
        <end position="379"/>
    </location>
</feature>
<feature type="compositionally biased region" description="Basic and acidic residues" evidence="1">
    <location>
        <begin position="413"/>
        <end position="426"/>
    </location>
</feature>
<feature type="compositionally biased region" description="Low complexity" evidence="1">
    <location>
        <begin position="586"/>
        <end position="601"/>
    </location>
</feature>
<proteinExistence type="predicted"/>
<accession>A0A0L0CWH3</accession>
<dbReference type="Proteomes" id="UP000054566">
    <property type="component" value="Unassembled WGS sequence"/>
</dbReference>
<dbReference type="EMBL" id="GG664261">
    <property type="protein sequence ID" value="KNC36795.1"/>
    <property type="molecule type" value="Genomic_DNA"/>
</dbReference>
<feature type="region of interest" description="Disordered" evidence="1">
    <location>
        <begin position="579"/>
        <end position="603"/>
    </location>
</feature>
<organism evidence="2 3">
    <name type="scientific">Plasmodium falciparum RAJ116</name>
    <dbReference type="NCBI Taxonomy" id="580058"/>
    <lineage>
        <taxon>Eukaryota</taxon>
        <taxon>Sar</taxon>
        <taxon>Alveolata</taxon>
        <taxon>Apicomplexa</taxon>
        <taxon>Aconoidasida</taxon>
        <taxon>Haemosporida</taxon>
        <taxon>Plasmodiidae</taxon>
        <taxon>Plasmodium</taxon>
        <taxon>Plasmodium (Laverania)</taxon>
    </lineage>
</organism>
<evidence type="ECO:0000313" key="3">
    <source>
        <dbReference type="Proteomes" id="UP000054566"/>
    </source>
</evidence>
<sequence>MNETSYIPGYRDINVQAFYRPQEDYAFANNIRAKQFIYNPYFKKELKGPYIKKMYEPFEMNKPHIKTIFSPHILSHTKLNRQCNPLVSYPYGIPRDIEYEKCPKCKGKKKEHTIKYNKKEKKNINKIDTFSYEDNFFVSRLKPEYNNSTEEPHINIEKNNDNDNVINMDIYDIENIKDKSKRESYEDTYSIPMGNENIHDYSNSSTNSYDVIKELNKPRYENLDNFPMQYINTHDNDDSSMYYYSYNEKENFNSQEKIKKKNLDLKDLHINDEINIPNKYKNDQKYKHNEVEESSSSLNSDEKYEIDNIISKYNNNNDIQKDNKKKMNLIDNNIINTDKKGKKDLLIMLINDLTHGKIKHKKEKNDENISTDNIKEKNTSKQNAHHMKEHEKKKEMEVEHYHRYCKSGNGKNGKNEKNEKEKKHEDTKIKRVYYKNSFELPKSNEQDMYQSNLSKKKSFNPKKNKKVSIEKEPIVFKKSKDDQSKIAKQIIARAKSMKMKRIGTINFPTKNSNNISLKKRNTLKKLNTMVESKFKKQNTIVLKKRKTMPRLHLTKPPNPIIFINKKKFLKAQKTVHIHDNNKKNKNNNTNNNNNNNNNNKKILSRSKTKVYINNKSKIFKKAEVKMVSKNPFNILASNNSSKTNIQDEKDKNTIKKDYVVNNNKNLNIPSKKDKPQINNHSVRNKLKSKKDELYQNILSLTKNMKEQPLKKTYHEHINHKDLLSLTSKNSDEIYDNSVDGVL</sequence>
<dbReference type="OrthoDB" id="377918at2759"/>
<dbReference type="AlphaFoldDB" id="A0A0L0CWH3"/>
<feature type="compositionally biased region" description="Basic residues" evidence="1">
    <location>
        <begin position="454"/>
        <end position="465"/>
    </location>
</feature>
<feature type="region of interest" description="Disordered" evidence="1">
    <location>
        <begin position="441"/>
        <end position="465"/>
    </location>
</feature>
<reference evidence="3" key="2">
    <citation type="submission" date="2015-07" db="EMBL/GenBank/DDBJ databases">
        <title>The genome sequence of Plasmodium falciparum RAJ116.</title>
        <authorList>
            <consortium name="The Broad Institute Genome Sequencing Platform"/>
            <person name="Volkman S.K."/>
            <person name="Neafsey D.E."/>
            <person name="Dash A.P."/>
            <person name="Chitnis C.E."/>
            <person name="Hartl D.L."/>
            <person name="Young S.K."/>
            <person name="Kodira C.D."/>
            <person name="Zeng Q."/>
            <person name="Koehrsen M."/>
            <person name="Godfrey P."/>
            <person name="Alvarado L."/>
            <person name="Berlin A."/>
            <person name="Borenstein D."/>
            <person name="Chen Z."/>
            <person name="Engels R."/>
            <person name="Freedman E."/>
            <person name="Gellesch M."/>
            <person name="Goldberg J."/>
            <person name="Griggs A."/>
            <person name="Gujja S."/>
            <person name="Heiman D."/>
            <person name="Hepburn T."/>
            <person name="Howarth C."/>
            <person name="Jen D."/>
            <person name="Larson L."/>
            <person name="Lewis B."/>
            <person name="Mehta T."/>
            <person name="Park D."/>
            <person name="Pearson M."/>
            <person name="Roberts A."/>
            <person name="Saif S."/>
            <person name="Shea T."/>
            <person name="Shenoy N."/>
            <person name="Sisk P."/>
            <person name="Stolte C."/>
            <person name="Sykes S."/>
            <person name="Walk T."/>
            <person name="White J."/>
            <person name="Yandava C."/>
            <person name="Wirth D.F."/>
            <person name="Nusbaum C."/>
            <person name="Birren B."/>
        </authorList>
    </citation>
    <scope>NUCLEOTIDE SEQUENCE [LARGE SCALE GENOMIC DNA]</scope>
    <source>
        <strain evidence="3">RAJ116</strain>
    </source>
</reference>
<gene>
    <name evidence="2" type="ORF">PFLG_02147</name>
</gene>
<evidence type="ECO:0000256" key="1">
    <source>
        <dbReference type="SAM" id="MobiDB-lite"/>
    </source>
</evidence>
<protein>
    <submittedName>
        <fullName evidence="2">Uncharacterized protein</fullName>
    </submittedName>
</protein>